<keyword evidence="3" id="KW-1185">Reference proteome</keyword>
<dbReference type="GO" id="GO:0032259">
    <property type="term" value="P:methylation"/>
    <property type="evidence" value="ECO:0007669"/>
    <property type="project" value="UniProtKB-KW"/>
</dbReference>
<evidence type="ECO:0000259" key="1">
    <source>
        <dbReference type="Pfam" id="PF08241"/>
    </source>
</evidence>
<dbReference type="GO" id="GO:0008757">
    <property type="term" value="F:S-adenosylmethionine-dependent methyltransferase activity"/>
    <property type="evidence" value="ECO:0007669"/>
    <property type="project" value="InterPro"/>
</dbReference>
<dbReference type="Gene3D" id="3.40.50.150">
    <property type="entry name" value="Vaccinia Virus protein VP39"/>
    <property type="match status" value="1"/>
</dbReference>
<dbReference type="PANTHER" id="PTHR42912:SF93">
    <property type="entry name" value="N6-ADENOSINE-METHYLTRANSFERASE TMT1A"/>
    <property type="match status" value="1"/>
</dbReference>
<accession>A0A9X2GPZ1</accession>
<gene>
    <name evidence="2" type="ORF">HD597_008254</name>
</gene>
<dbReference type="AlphaFoldDB" id="A0A9X2GPZ1"/>
<dbReference type="RefSeq" id="WP_253749897.1">
    <property type="nucleotide sequence ID" value="NZ_BAABKA010000002.1"/>
</dbReference>
<keyword evidence="2" id="KW-0808">Transferase</keyword>
<dbReference type="InterPro" id="IPR050508">
    <property type="entry name" value="Methyltransf_Superfamily"/>
</dbReference>
<dbReference type="SUPFAM" id="SSF53335">
    <property type="entry name" value="S-adenosyl-L-methionine-dependent methyltransferases"/>
    <property type="match status" value="1"/>
</dbReference>
<dbReference type="EMBL" id="JAMZEB010000002">
    <property type="protein sequence ID" value="MCP2361234.1"/>
    <property type="molecule type" value="Genomic_DNA"/>
</dbReference>
<proteinExistence type="predicted"/>
<dbReference type="Pfam" id="PF08241">
    <property type="entry name" value="Methyltransf_11"/>
    <property type="match status" value="1"/>
</dbReference>
<evidence type="ECO:0000313" key="2">
    <source>
        <dbReference type="EMBL" id="MCP2361234.1"/>
    </source>
</evidence>
<keyword evidence="2" id="KW-0489">Methyltransferase</keyword>
<comment type="caution">
    <text evidence="2">The sequence shown here is derived from an EMBL/GenBank/DDBJ whole genome shotgun (WGS) entry which is preliminary data.</text>
</comment>
<dbReference type="PANTHER" id="PTHR42912">
    <property type="entry name" value="METHYLTRANSFERASE"/>
    <property type="match status" value="1"/>
</dbReference>
<dbReference type="Proteomes" id="UP001139648">
    <property type="component" value="Unassembled WGS sequence"/>
</dbReference>
<name>A0A9X2GPZ1_9ACTN</name>
<organism evidence="2 3">
    <name type="scientific">Nonomuraea thailandensis</name>
    <dbReference type="NCBI Taxonomy" id="1188745"/>
    <lineage>
        <taxon>Bacteria</taxon>
        <taxon>Bacillati</taxon>
        <taxon>Actinomycetota</taxon>
        <taxon>Actinomycetes</taxon>
        <taxon>Streptosporangiales</taxon>
        <taxon>Streptosporangiaceae</taxon>
        <taxon>Nonomuraea</taxon>
    </lineage>
</organism>
<dbReference type="InterPro" id="IPR013216">
    <property type="entry name" value="Methyltransf_11"/>
</dbReference>
<feature type="domain" description="Methyltransferase type 11" evidence="1">
    <location>
        <begin position="37"/>
        <end position="132"/>
    </location>
</feature>
<protein>
    <submittedName>
        <fullName evidence="2">SAM-dependent methyltransferase</fullName>
    </submittedName>
</protein>
<sequence length="196" mass="20852">MNDDHARLCASPQWAAHLQDNVLPKAIAQAELGKELLEVGPGPGAATEWLRTRVERLVAVEIEAEAASLLAERYAGTNVEVRQGSGASLEFPDGSFDSAAAFTMLHHVPTVALQNRLLAEILRVLRPGGVLVGADSLPSDGLHRFHEADTYNPVEPASFLVRLQTLGYVDITLGVGDGLTFSAHKPASTGDTPPTE</sequence>
<dbReference type="CDD" id="cd02440">
    <property type="entry name" value="AdoMet_MTases"/>
    <property type="match status" value="1"/>
</dbReference>
<dbReference type="InterPro" id="IPR029063">
    <property type="entry name" value="SAM-dependent_MTases_sf"/>
</dbReference>
<evidence type="ECO:0000313" key="3">
    <source>
        <dbReference type="Proteomes" id="UP001139648"/>
    </source>
</evidence>
<reference evidence="2" key="1">
    <citation type="submission" date="2022-06" db="EMBL/GenBank/DDBJ databases">
        <title>Sequencing the genomes of 1000 actinobacteria strains.</title>
        <authorList>
            <person name="Klenk H.-P."/>
        </authorList>
    </citation>
    <scope>NUCLEOTIDE SEQUENCE</scope>
    <source>
        <strain evidence="2">DSM 46694</strain>
    </source>
</reference>